<feature type="transmembrane region" description="Helical" evidence="1">
    <location>
        <begin position="46"/>
        <end position="67"/>
    </location>
</feature>
<proteinExistence type="predicted"/>
<comment type="caution">
    <text evidence="2">The sequence shown here is derived from an EMBL/GenBank/DDBJ whole genome shotgun (WGS) entry which is preliminary data.</text>
</comment>
<accession>A0A1L8CGI4</accession>
<dbReference type="Proteomes" id="UP000186588">
    <property type="component" value="Unassembled WGS sequence"/>
</dbReference>
<keyword evidence="1" id="KW-0472">Membrane</keyword>
<organism evidence="2 3">
    <name type="scientific">Apilactobacillus kunkeei</name>
    <dbReference type="NCBI Taxonomy" id="148814"/>
    <lineage>
        <taxon>Bacteria</taxon>
        <taxon>Bacillati</taxon>
        <taxon>Bacillota</taxon>
        <taxon>Bacilli</taxon>
        <taxon>Lactobacillales</taxon>
        <taxon>Lactobacillaceae</taxon>
        <taxon>Apilactobacillus</taxon>
    </lineage>
</organism>
<reference evidence="2 3" key="1">
    <citation type="journal article" date="2016" name="Syst. Appl. Microbiol.">
        <title>Genomic characterization of a fructophilic bee symbiont Lactobacillus kunkeei reveals its niche-specific adaptation.</title>
        <authorList>
            <person name="Maeno S."/>
            <person name="Tanizawa Y."/>
            <person name="Kanesaki Y."/>
            <person name="Kubota E."/>
            <person name="Kumar H."/>
            <person name="Dicks L."/>
            <person name="Salminen S."/>
            <person name="Nakagawa J."/>
            <person name="Arita M."/>
            <person name="Endo A."/>
        </authorList>
    </citation>
    <scope>NUCLEOTIDE SEQUENCE [LARGE SCALE GENOMIC DNA]</scope>
    <source>
        <strain evidence="2 3">FF30-6</strain>
    </source>
</reference>
<dbReference type="EMBL" id="BDDX01000003">
    <property type="protein sequence ID" value="GAT90304.1"/>
    <property type="molecule type" value="Genomic_DNA"/>
</dbReference>
<gene>
    <name evidence="2" type="ORF">FF306_00399</name>
</gene>
<keyword evidence="1" id="KW-1133">Transmembrane helix</keyword>
<dbReference type="AlphaFoldDB" id="A0A1L8CGI4"/>
<protein>
    <submittedName>
        <fullName evidence="2">Uncharacterized protein</fullName>
    </submittedName>
</protein>
<feature type="transmembrane region" description="Helical" evidence="1">
    <location>
        <begin position="12"/>
        <end position="34"/>
    </location>
</feature>
<sequence length="120" mass="13823">MKKNNNKTVRLLCIFVNLYLLISSLVLGVILLESSNKMEMCGFSPIYSWFYVISLITLVICLIAQLIIMFVENVQLKKLAIFEIDFVIFEVILFTLDVIDWPLMIKTILTALIVLVLHIL</sequence>
<keyword evidence="1" id="KW-0812">Transmembrane</keyword>
<evidence type="ECO:0000256" key="1">
    <source>
        <dbReference type="SAM" id="Phobius"/>
    </source>
</evidence>
<name>A0A1L8CGI4_9LACO</name>
<dbReference type="RefSeq" id="WP_094750548.1">
    <property type="nucleotide sequence ID" value="NZ_BDDX01000003.1"/>
</dbReference>
<evidence type="ECO:0000313" key="3">
    <source>
        <dbReference type="Proteomes" id="UP000186588"/>
    </source>
</evidence>
<evidence type="ECO:0000313" key="2">
    <source>
        <dbReference type="EMBL" id="GAT90304.1"/>
    </source>
</evidence>